<proteinExistence type="predicted"/>
<dbReference type="InterPro" id="IPR051681">
    <property type="entry name" value="Ser/Thr_Kinases-Pseudokinases"/>
</dbReference>
<dbReference type="PANTHER" id="PTHR44329:SF214">
    <property type="entry name" value="PROTEIN KINASE DOMAIN-CONTAINING PROTEIN"/>
    <property type="match status" value="1"/>
</dbReference>
<evidence type="ECO:0000259" key="2">
    <source>
        <dbReference type="PROSITE" id="PS50011"/>
    </source>
</evidence>
<keyword evidence="1" id="KW-0472">Membrane</keyword>
<dbReference type="InterPro" id="IPR011009">
    <property type="entry name" value="Kinase-like_dom_sf"/>
</dbReference>
<dbReference type="PANTHER" id="PTHR44329">
    <property type="entry name" value="SERINE/THREONINE-PROTEIN KINASE TNNI3K-RELATED"/>
    <property type="match status" value="1"/>
</dbReference>
<dbReference type="GO" id="GO:0004674">
    <property type="term" value="F:protein serine/threonine kinase activity"/>
    <property type="evidence" value="ECO:0007669"/>
    <property type="project" value="TreeGrafter"/>
</dbReference>
<evidence type="ECO:0000256" key="1">
    <source>
        <dbReference type="SAM" id="Phobius"/>
    </source>
</evidence>
<sequence length="489" mass="57693">MTVSSTFRRRTAGNVEKEIFMLDMQNTHQQESADDALLKNDKRRKKRTFRWIRRGMPMQRPSFVLMVIFSMIMYITFYHCVIHERTARKHKILLQSKPLVIGCYFSYPRNIEDDFFSKSETSEKDFTSKIVRVRRLPVFDLDRYPSKRQMEYSWTSEDEEAQKKLRDSRKYANRMPMKDDKCQLEYEWQSKYLPTCNLVNEIDFTRFFVEESREATEKLRLGGQGFWRDVWQVFDSSERSTIAMKTLRYEQDFSSRNFDRHRRDAVITEHATSRSRVMDIYAHCGNTVLAEFASKTLSESIWPKNTVTSPAPLSLEQRYAYALQVAQSVNELHTLDDQENVSVVHTDLTPSQFLLFKDGSIKINDFNRARFISFSKKHHRPCTFIIGLSPGKYRSPEEYNDIDELNEKIDIYQMGNVLYSILTGKWIFEEFSDEIAAEKIRSGERPKLPDYTHPLMASLANAIQLCWLQNSSERPSAETILNHLQNQFK</sequence>
<dbReference type="Proteomes" id="UP001054902">
    <property type="component" value="Unassembled WGS sequence"/>
</dbReference>
<dbReference type="EMBL" id="BLLK01000069">
    <property type="protein sequence ID" value="GFH60919.1"/>
    <property type="molecule type" value="Genomic_DNA"/>
</dbReference>
<dbReference type="AlphaFoldDB" id="A0AAD3HF69"/>
<feature type="transmembrane region" description="Helical" evidence="1">
    <location>
        <begin position="62"/>
        <end position="79"/>
    </location>
</feature>
<reference evidence="3 4" key="1">
    <citation type="journal article" date="2021" name="Sci. Rep.">
        <title>The genome of the diatom Chaetoceros tenuissimus carries an ancient integrated fragment of an extant virus.</title>
        <authorList>
            <person name="Hongo Y."/>
            <person name="Kimura K."/>
            <person name="Takaki Y."/>
            <person name="Yoshida Y."/>
            <person name="Baba S."/>
            <person name="Kobayashi G."/>
            <person name="Nagasaki K."/>
            <person name="Hano T."/>
            <person name="Tomaru Y."/>
        </authorList>
    </citation>
    <scope>NUCLEOTIDE SEQUENCE [LARGE SCALE GENOMIC DNA]</scope>
    <source>
        <strain evidence="3 4">NIES-3715</strain>
    </source>
</reference>
<dbReference type="GO" id="GO:0005524">
    <property type="term" value="F:ATP binding"/>
    <property type="evidence" value="ECO:0007669"/>
    <property type="project" value="InterPro"/>
</dbReference>
<accession>A0AAD3HF69</accession>
<protein>
    <recommendedName>
        <fullName evidence="2">Protein kinase domain-containing protein</fullName>
    </recommendedName>
</protein>
<comment type="caution">
    <text evidence="3">The sequence shown here is derived from an EMBL/GenBank/DDBJ whole genome shotgun (WGS) entry which is preliminary data.</text>
</comment>
<dbReference type="SUPFAM" id="SSF56112">
    <property type="entry name" value="Protein kinase-like (PK-like)"/>
    <property type="match status" value="1"/>
</dbReference>
<dbReference type="PROSITE" id="PS50011">
    <property type="entry name" value="PROTEIN_KINASE_DOM"/>
    <property type="match status" value="1"/>
</dbReference>
<evidence type="ECO:0000313" key="3">
    <source>
        <dbReference type="EMBL" id="GFH60919.1"/>
    </source>
</evidence>
<dbReference type="Gene3D" id="1.10.510.10">
    <property type="entry name" value="Transferase(Phosphotransferase) domain 1"/>
    <property type="match status" value="1"/>
</dbReference>
<dbReference type="Pfam" id="PF00069">
    <property type="entry name" value="Pkinase"/>
    <property type="match status" value="1"/>
</dbReference>
<keyword evidence="4" id="KW-1185">Reference proteome</keyword>
<feature type="domain" description="Protein kinase" evidence="2">
    <location>
        <begin position="216"/>
        <end position="486"/>
    </location>
</feature>
<name>A0AAD3HF69_9STRA</name>
<keyword evidence="1" id="KW-0812">Transmembrane</keyword>
<organism evidence="3 4">
    <name type="scientific">Chaetoceros tenuissimus</name>
    <dbReference type="NCBI Taxonomy" id="426638"/>
    <lineage>
        <taxon>Eukaryota</taxon>
        <taxon>Sar</taxon>
        <taxon>Stramenopiles</taxon>
        <taxon>Ochrophyta</taxon>
        <taxon>Bacillariophyta</taxon>
        <taxon>Coscinodiscophyceae</taxon>
        <taxon>Chaetocerotophycidae</taxon>
        <taxon>Chaetocerotales</taxon>
        <taxon>Chaetocerotaceae</taxon>
        <taxon>Chaetoceros</taxon>
    </lineage>
</organism>
<evidence type="ECO:0000313" key="4">
    <source>
        <dbReference type="Proteomes" id="UP001054902"/>
    </source>
</evidence>
<dbReference type="InterPro" id="IPR000719">
    <property type="entry name" value="Prot_kinase_dom"/>
</dbReference>
<keyword evidence="1" id="KW-1133">Transmembrane helix</keyword>
<gene>
    <name evidence="3" type="ORF">CTEN210_17395</name>
</gene>